<comment type="function">
    <text evidence="9">Involved in targeting and insertion of nascent membrane proteins into the cytoplasmic membrane. Binds to the hydrophobic signal sequence of the ribosome-nascent chain (RNC) as it emerges from the ribosomes. The SRP-RNC complex is then targeted to the cytoplasmic membrane where it interacts with the SRP receptor FtsY.</text>
</comment>
<dbReference type="GO" id="GO:0048500">
    <property type="term" value="C:signal recognition particle"/>
    <property type="evidence" value="ECO:0007669"/>
    <property type="project" value="UniProtKB-UniRule"/>
</dbReference>
<feature type="domain" description="SRP54-type proteins GTP-binding" evidence="11">
    <location>
        <begin position="268"/>
        <end position="281"/>
    </location>
</feature>
<organism evidence="12 13">
    <name type="scientific">Saltatorellus ferox</name>
    <dbReference type="NCBI Taxonomy" id="2528018"/>
    <lineage>
        <taxon>Bacteria</taxon>
        <taxon>Pseudomonadati</taxon>
        <taxon>Planctomycetota</taxon>
        <taxon>Planctomycetia</taxon>
        <taxon>Planctomycetia incertae sedis</taxon>
        <taxon>Saltatorellus</taxon>
    </lineage>
</organism>
<dbReference type="InterPro" id="IPR004125">
    <property type="entry name" value="Signal_recog_particle_SRP54_M"/>
</dbReference>
<evidence type="ECO:0000256" key="4">
    <source>
        <dbReference type="ARBA" id="ARBA00022884"/>
    </source>
</evidence>
<keyword evidence="7 9" id="KW-0687">Ribonucleoprotein</keyword>
<comment type="subcellular location">
    <subcellularLocation>
        <location evidence="9">Cytoplasm</location>
    </subcellularLocation>
    <text evidence="9">The SRP-RNC complex is targeted to the cytoplasmic membrane.</text>
</comment>
<dbReference type="GO" id="GO:0005525">
    <property type="term" value="F:GTP binding"/>
    <property type="evidence" value="ECO:0007669"/>
    <property type="project" value="UniProtKB-UniRule"/>
</dbReference>
<proteinExistence type="inferred from homology"/>
<keyword evidence="2 9" id="KW-0547">Nucleotide-binding</keyword>
<dbReference type="InterPro" id="IPR000897">
    <property type="entry name" value="SRP54_GTPase_dom"/>
</dbReference>
<comment type="catalytic activity">
    <reaction evidence="8 9">
        <text>GTP + H2O = GDP + phosphate + H(+)</text>
        <dbReference type="Rhea" id="RHEA:19669"/>
        <dbReference type="ChEBI" id="CHEBI:15377"/>
        <dbReference type="ChEBI" id="CHEBI:15378"/>
        <dbReference type="ChEBI" id="CHEBI:37565"/>
        <dbReference type="ChEBI" id="CHEBI:43474"/>
        <dbReference type="ChEBI" id="CHEBI:58189"/>
        <dbReference type="EC" id="3.6.5.4"/>
    </reaction>
</comment>
<accession>A0A518ESF8</accession>
<dbReference type="OrthoDB" id="9804720at2"/>
<evidence type="ECO:0000256" key="2">
    <source>
        <dbReference type="ARBA" id="ARBA00022741"/>
    </source>
</evidence>
<dbReference type="Gene3D" id="3.40.50.300">
    <property type="entry name" value="P-loop containing nucleotide triphosphate hydrolases"/>
    <property type="match status" value="1"/>
</dbReference>
<keyword evidence="13" id="KW-1185">Reference proteome</keyword>
<dbReference type="InterPro" id="IPR036891">
    <property type="entry name" value="Signal_recog_part_SRP54_M_sf"/>
</dbReference>
<dbReference type="PANTHER" id="PTHR11564:SF5">
    <property type="entry name" value="SIGNAL RECOGNITION PARTICLE SUBUNIT SRP54"/>
    <property type="match status" value="1"/>
</dbReference>
<evidence type="ECO:0000313" key="12">
    <source>
        <dbReference type="EMBL" id="QDV07013.1"/>
    </source>
</evidence>
<dbReference type="Proteomes" id="UP000320390">
    <property type="component" value="Chromosome"/>
</dbReference>
<feature type="region of interest" description="Disordered" evidence="10">
    <location>
        <begin position="477"/>
        <end position="536"/>
    </location>
</feature>
<dbReference type="InterPro" id="IPR004780">
    <property type="entry name" value="SRP"/>
</dbReference>
<dbReference type="Pfam" id="PF02881">
    <property type="entry name" value="SRP54_N"/>
    <property type="match status" value="1"/>
</dbReference>
<evidence type="ECO:0000256" key="1">
    <source>
        <dbReference type="ARBA" id="ARBA00005450"/>
    </source>
</evidence>
<evidence type="ECO:0000256" key="6">
    <source>
        <dbReference type="ARBA" id="ARBA00023135"/>
    </source>
</evidence>
<evidence type="ECO:0000256" key="8">
    <source>
        <dbReference type="ARBA" id="ARBA00048027"/>
    </source>
</evidence>
<sequence>MFETLTERLTGSFGFFKGKKELTETNIEEGLKAVRQALLEADVHFKLAKEFAERVKDRALGEKRLQGVDASDQFVHAVHAELVELMGPEDATLEMAKVGPTIILMAGLQGAGKTTTCAKLAKHLRERHGKRPMLVAADVKRPAAVEQLRVLGKAIGIPVFHEEGVTPPVVCERGVAAAKAQGCDVVILDTAGRLHIDDALMDEVAEIARVTSPHNQVLVVDAMTGQDAIESAKAFHARLTLTGVILTKMDGDARGGAAVSLKEITGAPILFLGAGEKVDDLDPFIADRMAGRILGMGDVVGLVETASQRIDEDEAQAAYEKMIMGSFTLEDMLGMLRMVRKMGPMKKVLGMMPGMGNAAKDLDIDDKQMNRLEALFTSMTRRERLEPEILDMSRRRRIARGSGQELGAVNELLKRFKDMRKMMKQLNKMGLGSMMGGKGKREALAGLSPTGEMVDPKAGKGGGLLGGLGSMFGGGGGGLGGMQMPPGMEGLGAGDGNPFGAARPMGSSATRGSAKDRDRKKEKAKAKQRKQNRKKR</sequence>
<keyword evidence="6 9" id="KW-0733">Signal recognition particle</keyword>
<comment type="domain">
    <text evidence="9">Composed of three domains: the N-terminal N domain, which is responsible for interactions with the ribosome, the central G domain, which binds GTP, and the C-terminal M domain, which binds the RNA and the signal sequence of the RNC.</text>
</comment>
<dbReference type="Pfam" id="PF02978">
    <property type="entry name" value="SRP_SPB"/>
    <property type="match status" value="1"/>
</dbReference>
<dbReference type="SUPFAM" id="SSF52540">
    <property type="entry name" value="P-loop containing nucleoside triphosphate hydrolases"/>
    <property type="match status" value="1"/>
</dbReference>
<dbReference type="Gene3D" id="1.20.120.140">
    <property type="entry name" value="Signal recognition particle SRP54, nucleotide-binding domain"/>
    <property type="match status" value="1"/>
</dbReference>
<evidence type="ECO:0000256" key="9">
    <source>
        <dbReference type="HAMAP-Rule" id="MF_00306"/>
    </source>
</evidence>
<comment type="similarity">
    <text evidence="1 9">Belongs to the GTP-binding SRP family. SRP54 subfamily.</text>
</comment>
<dbReference type="GO" id="GO:0008312">
    <property type="term" value="F:7S RNA binding"/>
    <property type="evidence" value="ECO:0007669"/>
    <property type="project" value="InterPro"/>
</dbReference>
<evidence type="ECO:0000256" key="5">
    <source>
        <dbReference type="ARBA" id="ARBA00023134"/>
    </source>
</evidence>
<dbReference type="SMART" id="SM00382">
    <property type="entry name" value="AAA"/>
    <property type="match status" value="1"/>
</dbReference>
<dbReference type="InterPro" id="IPR027417">
    <property type="entry name" value="P-loop_NTPase"/>
</dbReference>
<keyword evidence="9" id="KW-0963">Cytoplasm</keyword>
<evidence type="ECO:0000256" key="3">
    <source>
        <dbReference type="ARBA" id="ARBA00022801"/>
    </source>
</evidence>
<feature type="binding site" evidence="9">
    <location>
        <begin position="189"/>
        <end position="193"/>
    </location>
    <ligand>
        <name>GTP</name>
        <dbReference type="ChEBI" id="CHEBI:37565"/>
    </ligand>
</feature>
<dbReference type="GO" id="GO:0003924">
    <property type="term" value="F:GTPase activity"/>
    <property type="evidence" value="ECO:0007669"/>
    <property type="project" value="UniProtKB-UniRule"/>
</dbReference>
<dbReference type="SMART" id="SM00962">
    <property type="entry name" value="SRP54"/>
    <property type="match status" value="1"/>
</dbReference>
<feature type="compositionally biased region" description="Basic residues" evidence="10">
    <location>
        <begin position="522"/>
        <end position="536"/>
    </location>
</feature>
<dbReference type="SMART" id="SM00963">
    <property type="entry name" value="SRP54_N"/>
    <property type="match status" value="1"/>
</dbReference>
<name>A0A518ESF8_9BACT</name>
<dbReference type="HAMAP" id="MF_00306">
    <property type="entry name" value="SRP54"/>
    <property type="match status" value="1"/>
</dbReference>
<keyword evidence="5 9" id="KW-0342">GTP-binding</keyword>
<dbReference type="NCBIfam" id="TIGR00959">
    <property type="entry name" value="ffh"/>
    <property type="match status" value="1"/>
</dbReference>
<reference evidence="12 13" key="1">
    <citation type="submission" date="2019-02" db="EMBL/GenBank/DDBJ databases">
        <title>Deep-cultivation of Planctomycetes and their phenomic and genomic characterization uncovers novel biology.</title>
        <authorList>
            <person name="Wiegand S."/>
            <person name="Jogler M."/>
            <person name="Boedeker C."/>
            <person name="Pinto D."/>
            <person name="Vollmers J."/>
            <person name="Rivas-Marin E."/>
            <person name="Kohn T."/>
            <person name="Peeters S.H."/>
            <person name="Heuer A."/>
            <person name="Rast P."/>
            <person name="Oberbeckmann S."/>
            <person name="Bunk B."/>
            <person name="Jeske O."/>
            <person name="Meyerdierks A."/>
            <person name="Storesund J.E."/>
            <person name="Kallscheuer N."/>
            <person name="Luecker S."/>
            <person name="Lage O.M."/>
            <person name="Pohl T."/>
            <person name="Merkel B.J."/>
            <person name="Hornburger P."/>
            <person name="Mueller R.-W."/>
            <person name="Bruemmer F."/>
            <person name="Labrenz M."/>
            <person name="Spormann A.M."/>
            <person name="Op den Camp H."/>
            <person name="Overmann J."/>
            <person name="Amann R."/>
            <person name="Jetten M.S.M."/>
            <person name="Mascher T."/>
            <person name="Medema M.H."/>
            <person name="Devos D.P."/>
            <person name="Kaster A.-K."/>
            <person name="Ovreas L."/>
            <person name="Rohde M."/>
            <person name="Galperin M.Y."/>
            <person name="Jogler C."/>
        </authorList>
    </citation>
    <scope>NUCLEOTIDE SEQUENCE [LARGE SCALE GENOMIC DNA]</scope>
    <source>
        <strain evidence="12 13">Poly30</strain>
    </source>
</reference>
<dbReference type="SUPFAM" id="SSF47446">
    <property type="entry name" value="Signal peptide-binding domain"/>
    <property type="match status" value="1"/>
</dbReference>
<dbReference type="EC" id="3.6.5.4" evidence="9"/>
<protein>
    <recommendedName>
        <fullName evidence="9">Signal recognition particle protein</fullName>
        <ecNumber evidence="9">3.6.5.4</ecNumber>
    </recommendedName>
    <alternativeName>
        <fullName evidence="9">Fifty-four homolog</fullName>
    </alternativeName>
</protein>
<keyword evidence="4 9" id="KW-0694">RNA-binding</keyword>
<dbReference type="PROSITE" id="PS00300">
    <property type="entry name" value="SRP54"/>
    <property type="match status" value="1"/>
</dbReference>
<dbReference type="PANTHER" id="PTHR11564">
    <property type="entry name" value="SIGNAL RECOGNITION PARTICLE 54K PROTEIN SRP54"/>
    <property type="match status" value="1"/>
</dbReference>
<dbReference type="GO" id="GO:0006614">
    <property type="term" value="P:SRP-dependent cotranslational protein targeting to membrane"/>
    <property type="evidence" value="ECO:0007669"/>
    <property type="project" value="InterPro"/>
</dbReference>
<comment type="subunit">
    <text evidence="9">Part of the signal recognition particle protein translocation system, which is composed of SRP and FtsY.</text>
</comment>
<gene>
    <name evidence="9 12" type="primary">ffh</name>
    <name evidence="12" type="ORF">Poly30_25320</name>
</gene>
<dbReference type="CDD" id="cd18539">
    <property type="entry name" value="SRP_G"/>
    <property type="match status" value="1"/>
</dbReference>
<evidence type="ECO:0000256" key="10">
    <source>
        <dbReference type="SAM" id="MobiDB-lite"/>
    </source>
</evidence>
<feature type="binding site" evidence="9">
    <location>
        <begin position="107"/>
        <end position="114"/>
    </location>
    <ligand>
        <name>GTP</name>
        <dbReference type="ChEBI" id="CHEBI:37565"/>
    </ligand>
</feature>
<dbReference type="Gene3D" id="1.10.260.30">
    <property type="entry name" value="Signal recognition particle, SRP54 subunit, M-domain"/>
    <property type="match status" value="1"/>
</dbReference>
<evidence type="ECO:0000259" key="11">
    <source>
        <dbReference type="PROSITE" id="PS00300"/>
    </source>
</evidence>
<dbReference type="InterPro" id="IPR003593">
    <property type="entry name" value="AAA+_ATPase"/>
</dbReference>
<dbReference type="AlphaFoldDB" id="A0A518ESF8"/>
<dbReference type="InterPro" id="IPR013822">
    <property type="entry name" value="Signal_recog_particl_SRP54_hlx"/>
</dbReference>
<dbReference type="RefSeq" id="WP_145197711.1">
    <property type="nucleotide sequence ID" value="NZ_CP036434.1"/>
</dbReference>
<evidence type="ECO:0000313" key="13">
    <source>
        <dbReference type="Proteomes" id="UP000320390"/>
    </source>
</evidence>
<dbReference type="InterPro" id="IPR042101">
    <property type="entry name" value="SRP54_N_sf"/>
</dbReference>
<dbReference type="Pfam" id="PF00448">
    <property type="entry name" value="SRP54"/>
    <property type="match status" value="1"/>
</dbReference>
<keyword evidence="3 9" id="KW-0378">Hydrolase</keyword>
<dbReference type="EMBL" id="CP036434">
    <property type="protein sequence ID" value="QDV07013.1"/>
    <property type="molecule type" value="Genomic_DNA"/>
</dbReference>
<evidence type="ECO:0000256" key="7">
    <source>
        <dbReference type="ARBA" id="ARBA00023274"/>
    </source>
</evidence>
<dbReference type="FunFam" id="3.40.50.300:FF:000022">
    <property type="entry name" value="Signal recognition particle 54 kDa subunit"/>
    <property type="match status" value="1"/>
</dbReference>
<dbReference type="InterPro" id="IPR022941">
    <property type="entry name" value="SRP54"/>
</dbReference>
<feature type="binding site" evidence="9">
    <location>
        <begin position="247"/>
        <end position="250"/>
    </location>
    <ligand>
        <name>GTP</name>
        <dbReference type="ChEBI" id="CHEBI:37565"/>
    </ligand>
</feature>